<name>A0A0A9DPN7_ARUDO</name>
<reference evidence="1" key="2">
    <citation type="journal article" date="2015" name="Data Brief">
        <title>Shoot transcriptome of the giant reed, Arundo donax.</title>
        <authorList>
            <person name="Barrero R.A."/>
            <person name="Guerrero F.D."/>
            <person name="Moolhuijzen P."/>
            <person name="Goolsby J.A."/>
            <person name="Tidwell J."/>
            <person name="Bellgard S.E."/>
            <person name="Bellgard M.I."/>
        </authorList>
    </citation>
    <scope>NUCLEOTIDE SEQUENCE</scope>
    <source>
        <tissue evidence="1">Shoot tissue taken approximately 20 cm above the soil surface</tissue>
    </source>
</reference>
<protein>
    <submittedName>
        <fullName evidence="1">Uncharacterized protein</fullName>
    </submittedName>
</protein>
<sequence>MSLSKQKQHTRSQLRVQCQDCLSILNQ</sequence>
<organism evidence="1">
    <name type="scientific">Arundo donax</name>
    <name type="common">Giant reed</name>
    <name type="synonym">Donax arundinaceus</name>
    <dbReference type="NCBI Taxonomy" id="35708"/>
    <lineage>
        <taxon>Eukaryota</taxon>
        <taxon>Viridiplantae</taxon>
        <taxon>Streptophyta</taxon>
        <taxon>Embryophyta</taxon>
        <taxon>Tracheophyta</taxon>
        <taxon>Spermatophyta</taxon>
        <taxon>Magnoliopsida</taxon>
        <taxon>Liliopsida</taxon>
        <taxon>Poales</taxon>
        <taxon>Poaceae</taxon>
        <taxon>PACMAD clade</taxon>
        <taxon>Arundinoideae</taxon>
        <taxon>Arundineae</taxon>
        <taxon>Arundo</taxon>
    </lineage>
</organism>
<accession>A0A0A9DPN7</accession>
<evidence type="ECO:0000313" key="1">
    <source>
        <dbReference type="EMBL" id="JAD85747.1"/>
    </source>
</evidence>
<dbReference type="AlphaFoldDB" id="A0A0A9DPN7"/>
<proteinExistence type="predicted"/>
<reference evidence="1" key="1">
    <citation type="submission" date="2014-09" db="EMBL/GenBank/DDBJ databases">
        <authorList>
            <person name="Magalhaes I.L.F."/>
            <person name="Oliveira U."/>
            <person name="Santos F.R."/>
            <person name="Vidigal T.H.D.A."/>
            <person name="Brescovit A.D."/>
            <person name="Santos A.J."/>
        </authorList>
    </citation>
    <scope>NUCLEOTIDE SEQUENCE</scope>
    <source>
        <tissue evidence="1">Shoot tissue taken approximately 20 cm above the soil surface</tissue>
    </source>
</reference>
<dbReference type="EMBL" id="GBRH01212148">
    <property type="protein sequence ID" value="JAD85747.1"/>
    <property type="molecule type" value="Transcribed_RNA"/>
</dbReference>